<dbReference type="CDD" id="cd00092">
    <property type="entry name" value="HTH_CRP"/>
    <property type="match status" value="1"/>
</dbReference>
<dbReference type="PATRIC" id="fig|765698.3.peg.14"/>
<dbReference type="PROSITE" id="PS00042">
    <property type="entry name" value="HTH_CRP_1"/>
    <property type="match status" value="1"/>
</dbReference>
<dbReference type="PROSITE" id="PS51063">
    <property type="entry name" value="HTH_CRP_2"/>
    <property type="match status" value="1"/>
</dbReference>
<dbReference type="SUPFAM" id="SSF51206">
    <property type="entry name" value="cAMP-binding domain-like"/>
    <property type="match status" value="1"/>
</dbReference>
<evidence type="ECO:0000256" key="3">
    <source>
        <dbReference type="ARBA" id="ARBA00023163"/>
    </source>
</evidence>
<sequence>MADAYLADTLDPRTIVMTVRQDVHSAGIPVLCQSCEARHRGICGALDPDQLVGLAKTSSKHTVEPGSELMGDAETVDSYSNVLSGVVKLTKSLSDGRQQIVALQFAPDFLGRPFKVESVINAEAATAVSLCSFPRASVERMMRESPDLEHRLLKQTLNELDDARDWMVTLGRKTAAEKVASFLLMIARNIDPTLDPNTNPTSFELPLTRADIADFLGLTIETVSRQLTRLRTDGVIRIDNNRHVTVDSLARLASRSGA</sequence>
<organism evidence="5 6">
    <name type="scientific">Mesorhizobium ciceri biovar biserrulae (strain HAMBI 2942 / LMG 23838 / WSM1271)</name>
    <dbReference type="NCBI Taxonomy" id="765698"/>
    <lineage>
        <taxon>Bacteria</taxon>
        <taxon>Pseudomonadati</taxon>
        <taxon>Pseudomonadota</taxon>
        <taxon>Alphaproteobacteria</taxon>
        <taxon>Hyphomicrobiales</taxon>
        <taxon>Phyllobacteriaceae</taxon>
        <taxon>Mesorhizobium</taxon>
    </lineage>
</organism>
<accession>E8TP23</accession>
<dbReference type="EMBL" id="CP002448">
    <property type="protein sequence ID" value="ADV15058.1"/>
    <property type="molecule type" value="Genomic_DNA"/>
</dbReference>
<dbReference type="GO" id="GO:0003700">
    <property type="term" value="F:DNA-binding transcription factor activity"/>
    <property type="evidence" value="ECO:0007669"/>
    <property type="project" value="InterPro"/>
</dbReference>
<dbReference type="eggNOG" id="COG0664">
    <property type="taxonomic scope" value="Bacteria"/>
</dbReference>
<dbReference type="SMART" id="SM00419">
    <property type="entry name" value="HTH_CRP"/>
    <property type="match status" value="1"/>
</dbReference>
<dbReference type="InterPro" id="IPR036390">
    <property type="entry name" value="WH_DNA-bd_sf"/>
</dbReference>
<evidence type="ECO:0000259" key="4">
    <source>
        <dbReference type="PROSITE" id="PS51063"/>
    </source>
</evidence>
<protein>
    <submittedName>
        <fullName evidence="5">Regulatory protein Crp</fullName>
    </submittedName>
</protein>
<dbReference type="OrthoDB" id="667966at2"/>
<keyword evidence="5" id="KW-0614">Plasmid</keyword>
<dbReference type="Pfam" id="PF13545">
    <property type="entry name" value="HTH_Crp_2"/>
    <property type="match status" value="1"/>
</dbReference>
<dbReference type="InterPro" id="IPR014710">
    <property type="entry name" value="RmlC-like_jellyroll"/>
</dbReference>
<dbReference type="PANTHER" id="PTHR24567">
    <property type="entry name" value="CRP FAMILY TRANSCRIPTIONAL REGULATORY PROTEIN"/>
    <property type="match status" value="1"/>
</dbReference>
<keyword evidence="1" id="KW-0805">Transcription regulation</keyword>
<keyword evidence="3" id="KW-0804">Transcription</keyword>
<geneLocation type="plasmid" evidence="5 6">
    <name>pMESCI01</name>
</geneLocation>
<dbReference type="InterPro" id="IPR012318">
    <property type="entry name" value="HTH_CRP"/>
</dbReference>
<dbReference type="PANTHER" id="PTHR24567:SF75">
    <property type="entry name" value="FUMARATE AND NITRATE REDUCTION REGULATORY PROTEIN"/>
    <property type="match status" value="1"/>
</dbReference>
<dbReference type="HOGENOM" id="CLU_075053_0_1_5"/>
<keyword evidence="2" id="KW-0238">DNA-binding</keyword>
<evidence type="ECO:0000256" key="1">
    <source>
        <dbReference type="ARBA" id="ARBA00023015"/>
    </source>
</evidence>
<evidence type="ECO:0000256" key="2">
    <source>
        <dbReference type="ARBA" id="ARBA00023125"/>
    </source>
</evidence>
<dbReference type="Gene3D" id="1.10.10.10">
    <property type="entry name" value="Winged helix-like DNA-binding domain superfamily/Winged helix DNA-binding domain"/>
    <property type="match status" value="1"/>
</dbReference>
<dbReference type="InterPro" id="IPR018490">
    <property type="entry name" value="cNMP-bd_dom_sf"/>
</dbReference>
<dbReference type="GO" id="GO:0003677">
    <property type="term" value="F:DNA binding"/>
    <property type="evidence" value="ECO:0007669"/>
    <property type="project" value="UniProtKB-KW"/>
</dbReference>
<gene>
    <name evidence="5" type="ordered locus">Mesci_6051</name>
</gene>
<dbReference type="SUPFAM" id="SSF46785">
    <property type="entry name" value="Winged helix' DNA-binding domain"/>
    <property type="match status" value="1"/>
</dbReference>
<dbReference type="AlphaFoldDB" id="E8TP23"/>
<dbReference type="Gene3D" id="2.60.120.10">
    <property type="entry name" value="Jelly Rolls"/>
    <property type="match status" value="1"/>
</dbReference>
<dbReference type="Pfam" id="PF00027">
    <property type="entry name" value="cNMP_binding"/>
    <property type="match status" value="1"/>
</dbReference>
<proteinExistence type="predicted"/>
<feature type="domain" description="HTH crp-type" evidence="4">
    <location>
        <begin position="173"/>
        <end position="250"/>
    </location>
</feature>
<dbReference type="CDD" id="cd00038">
    <property type="entry name" value="CAP_ED"/>
    <property type="match status" value="1"/>
</dbReference>
<evidence type="ECO:0000313" key="6">
    <source>
        <dbReference type="Proteomes" id="UP000007471"/>
    </source>
</evidence>
<dbReference type="InterPro" id="IPR050397">
    <property type="entry name" value="Env_Response_Regulators"/>
</dbReference>
<evidence type="ECO:0000313" key="5">
    <source>
        <dbReference type="EMBL" id="ADV15058.1"/>
    </source>
</evidence>
<dbReference type="PRINTS" id="PR00034">
    <property type="entry name" value="HTHCRP"/>
</dbReference>
<dbReference type="KEGG" id="mci:Mesci_6051"/>
<dbReference type="InterPro" id="IPR018335">
    <property type="entry name" value="Tscrpt_reg_HTH_Crp-type_CS"/>
</dbReference>
<dbReference type="GO" id="GO:0005829">
    <property type="term" value="C:cytosol"/>
    <property type="evidence" value="ECO:0007669"/>
    <property type="project" value="TreeGrafter"/>
</dbReference>
<dbReference type="SMART" id="SM00100">
    <property type="entry name" value="cNMP"/>
    <property type="match status" value="1"/>
</dbReference>
<dbReference type="InterPro" id="IPR000595">
    <property type="entry name" value="cNMP-bd_dom"/>
</dbReference>
<dbReference type="InterPro" id="IPR036388">
    <property type="entry name" value="WH-like_DNA-bd_sf"/>
</dbReference>
<reference evidence="6" key="1">
    <citation type="submission" date="2011-01" db="EMBL/GenBank/DDBJ databases">
        <title>Complete sequence of plasmid of Mesorhizobium ciceri bv. biserrulae WSM1271.</title>
        <authorList>
            <person name="Lucas S."/>
            <person name="Copeland A."/>
            <person name="Lapidus A."/>
            <person name="Cheng J.-F."/>
            <person name="Goodwin L."/>
            <person name="Pitluck S."/>
            <person name="Teshima H."/>
            <person name="Detter J.C."/>
            <person name="Han C."/>
            <person name="Tapia R."/>
            <person name="Land M."/>
            <person name="Hauser L."/>
            <person name="Kyrpides N."/>
            <person name="Ivanova N."/>
            <person name="Nandasena K."/>
            <person name="Reeve W.G."/>
            <person name="Howieson J.G."/>
            <person name="O'Hara G."/>
            <person name="Tiwari R.P."/>
            <person name="Woyke T."/>
        </authorList>
    </citation>
    <scope>NUCLEOTIDE SEQUENCE [LARGE SCALE GENOMIC DNA]</scope>
    <source>
        <strain evidence="6">HAMBI 2942 / LMG 23838 / WSM1271</strain>
        <plasmid evidence="6">Plasmid pMESCI01</plasmid>
    </source>
</reference>
<name>E8TP23_MESCW</name>
<dbReference type="Proteomes" id="UP000007471">
    <property type="component" value="Plasmid pMESCI01"/>
</dbReference>